<evidence type="ECO:0000313" key="4">
    <source>
        <dbReference type="Proteomes" id="UP000295411"/>
    </source>
</evidence>
<evidence type="ECO:0000313" key="3">
    <source>
        <dbReference type="EMBL" id="TDK26524.1"/>
    </source>
</evidence>
<evidence type="ECO:0000256" key="1">
    <source>
        <dbReference type="ARBA" id="ARBA00006817"/>
    </source>
</evidence>
<dbReference type="CDD" id="cd07826">
    <property type="entry name" value="SRPBCC_CalC_Aha1-like_9"/>
    <property type="match status" value="1"/>
</dbReference>
<sequence>MSNATVITAVPNLPFIDIVREYDAPRDLVYRAYSDPELVVQWLGPDRLTMELGEYDVRDGGSWSFVHRDTDGTGYGFRGVFHSATPPERIIQTFEFLGAPGYVSIESVTFEELEGGRTRAVAHAVYPTMEARDAMIENGMEGGVVEGNNRLDKILARLQEHADSK</sequence>
<dbReference type="Gene3D" id="3.30.530.20">
    <property type="match status" value="1"/>
</dbReference>
<dbReference type="Proteomes" id="UP000295411">
    <property type="component" value="Unassembled WGS sequence"/>
</dbReference>
<dbReference type="EMBL" id="SMTK01000002">
    <property type="protein sequence ID" value="TDK26524.1"/>
    <property type="molecule type" value="Genomic_DNA"/>
</dbReference>
<gene>
    <name evidence="3" type="ORF">E2F48_04855</name>
</gene>
<dbReference type="InterPro" id="IPR013538">
    <property type="entry name" value="ASHA1/2-like_C"/>
</dbReference>
<accession>A0A4R5TZ34</accession>
<proteinExistence type="inferred from homology"/>
<comment type="similarity">
    <text evidence="1">Belongs to the AHA1 family.</text>
</comment>
<evidence type="ECO:0000259" key="2">
    <source>
        <dbReference type="Pfam" id="PF08327"/>
    </source>
</evidence>
<keyword evidence="4" id="KW-1185">Reference proteome</keyword>
<comment type="caution">
    <text evidence="3">The sequence shown here is derived from an EMBL/GenBank/DDBJ whole genome shotgun (WGS) entry which is preliminary data.</text>
</comment>
<reference evidence="3 4" key="1">
    <citation type="submission" date="2019-03" db="EMBL/GenBank/DDBJ databases">
        <title>Arthrobacter sp. nov., an bacterium isolated from biocrust in Mu Us Desert.</title>
        <authorList>
            <person name="Lixiong L."/>
        </authorList>
    </citation>
    <scope>NUCLEOTIDE SEQUENCE [LARGE SCALE GENOMIC DNA]</scope>
    <source>
        <strain evidence="3 4">SLN-3</strain>
    </source>
</reference>
<feature type="domain" description="Activator of Hsp90 ATPase homologue 1/2-like C-terminal" evidence="2">
    <location>
        <begin position="23"/>
        <end position="155"/>
    </location>
</feature>
<organism evidence="3 4">
    <name type="scientific">Arthrobacter crusticola</name>
    <dbReference type="NCBI Taxonomy" id="2547960"/>
    <lineage>
        <taxon>Bacteria</taxon>
        <taxon>Bacillati</taxon>
        <taxon>Actinomycetota</taxon>
        <taxon>Actinomycetes</taxon>
        <taxon>Micrococcales</taxon>
        <taxon>Micrococcaceae</taxon>
        <taxon>Arthrobacter</taxon>
    </lineage>
</organism>
<dbReference type="SUPFAM" id="SSF55961">
    <property type="entry name" value="Bet v1-like"/>
    <property type="match status" value="1"/>
</dbReference>
<dbReference type="AlphaFoldDB" id="A0A4R5TZ34"/>
<dbReference type="InterPro" id="IPR023393">
    <property type="entry name" value="START-like_dom_sf"/>
</dbReference>
<dbReference type="Pfam" id="PF08327">
    <property type="entry name" value="AHSA1"/>
    <property type="match status" value="1"/>
</dbReference>
<protein>
    <submittedName>
        <fullName evidence="3">Polyketide cyclase</fullName>
    </submittedName>
</protein>
<dbReference type="RefSeq" id="WP_133402884.1">
    <property type="nucleotide sequence ID" value="NZ_SMTK01000002.1"/>
</dbReference>
<name>A0A4R5TZ34_9MICC</name>
<dbReference type="OrthoDB" id="5185819at2"/>